<name>F4QL73_9CAUL</name>
<sequence>MATADVATIPGRHPLAKSPFEVPLGIGSFFEQFWMTGSIVPA</sequence>
<accession>F4QL73</accession>
<proteinExistence type="predicted"/>
<organism evidence="1 2">
    <name type="scientific">Asticcacaulis biprosthecium C19</name>
    <dbReference type="NCBI Taxonomy" id="715226"/>
    <lineage>
        <taxon>Bacteria</taxon>
        <taxon>Pseudomonadati</taxon>
        <taxon>Pseudomonadota</taxon>
        <taxon>Alphaproteobacteria</taxon>
        <taxon>Caulobacterales</taxon>
        <taxon>Caulobacteraceae</taxon>
        <taxon>Asticcacaulis</taxon>
    </lineage>
</organism>
<gene>
    <name evidence="1" type="ORF">ABI_18890</name>
</gene>
<dbReference type="AlphaFoldDB" id="F4QL73"/>
<evidence type="ECO:0000313" key="2">
    <source>
        <dbReference type="Proteomes" id="UP000006512"/>
    </source>
</evidence>
<dbReference type="Proteomes" id="UP000006512">
    <property type="component" value="Unassembled WGS sequence"/>
</dbReference>
<keyword evidence="2" id="KW-1185">Reference proteome</keyword>
<dbReference type="HOGENOM" id="CLU_3246576_0_0_5"/>
<reference evidence="2" key="1">
    <citation type="submission" date="2011-03" db="EMBL/GenBank/DDBJ databases">
        <title>Draft genome sequence of Brevundimonas diminuta.</title>
        <authorList>
            <person name="Brown P.J.B."/>
            <person name="Buechlein A."/>
            <person name="Hemmerich C."/>
            <person name="Brun Y.V."/>
        </authorList>
    </citation>
    <scope>NUCLEOTIDE SEQUENCE [LARGE SCALE GENOMIC DNA]</scope>
    <source>
        <strain evidence="2">C19</strain>
    </source>
</reference>
<protein>
    <submittedName>
        <fullName evidence="1">Uncharacterized protein</fullName>
    </submittedName>
</protein>
<dbReference type="EMBL" id="GL883077">
    <property type="protein sequence ID" value="EGF93448.1"/>
    <property type="molecule type" value="Genomic_DNA"/>
</dbReference>
<evidence type="ECO:0000313" key="1">
    <source>
        <dbReference type="EMBL" id="EGF93448.1"/>
    </source>
</evidence>